<feature type="non-terminal residue" evidence="1">
    <location>
        <position position="199"/>
    </location>
</feature>
<dbReference type="EMBL" id="JAHFXF010001005">
    <property type="protein sequence ID" value="KAG9679229.1"/>
    <property type="molecule type" value="Genomic_DNA"/>
</dbReference>
<dbReference type="OrthoDB" id="5368350at2759"/>
<organism evidence="1 2">
    <name type="scientific">Aureobasidium melanogenum</name>
    <name type="common">Aureobasidium pullulans var. melanogenum</name>
    <dbReference type="NCBI Taxonomy" id="46634"/>
    <lineage>
        <taxon>Eukaryota</taxon>
        <taxon>Fungi</taxon>
        <taxon>Dikarya</taxon>
        <taxon>Ascomycota</taxon>
        <taxon>Pezizomycotina</taxon>
        <taxon>Dothideomycetes</taxon>
        <taxon>Dothideomycetidae</taxon>
        <taxon>Dothideales</taxon>
        <taxon>Saccotheciaceae</taxon>
        <taxon>Aureobasidium</taxon>
    </lineage>
</organism>
<accession>A0A9P8E3C7</accession>
<comment type="caution">
    <text evidence="1">The sequence shown here is derived from an EMBL/GenBank/DDBJ whole genome shotgun (WGS) entry which is preliminary data.</text>
</comment>
<dbReference type="AlphaFoldDB" id="A0A9P8E3C7"/>
<evidence type="ECO:0000313" key="2">
    <source>
        <dbReference type="Proteomes" id="UP000779574"/>
    </source>
</evidence>
<protein>
    <submittedName>
        <fullName evidence="1">Uncharacterized protein</fullName>
    </submittedName>
</protein>
<sequence length="199" mass="22522">MYDDFDYEATPEPPVALGPVHESIARASLLELSDRLADLARGDSSVSLCANELRMIRTAILAIDPKLELSNRLMVVTFLHGLGPNYGTFRYNLDASLEERPINIDFEELIQEAIEKEAGQRKEDETDQRNGDFTAIQGPANGKIIVEVDYCDHCRIPFHSTTNCFELHPGLRSEQTRKRRCDGRKMTIDEMIGYRYAAV</sequence>
<reference evidence="1" key="2">
    <citation type="submission" date="2021-08" db="EMBL/GenBank/DDBJ databases">
        <authorList>
            <person name="Gostincar C."/>
            <person name="Sun X."/>
            <person name="Song Z."/>
            <person name="Gunde-Cimerman N."/>
        </authorList>
    </citation>
    <scope>NUCLEOTIDE SEQUENCE</scope>
    <source>
        <strain evidence="1">EXF-9911</strain>
    </source>
</reference>
<evidence type="ECO:0000313" key="1">
    <source>
        <dbReference type="EMBL" id="KAG9679229.1"/>
    </source>
</evidence>
<proteinExistence type="predicted"/>
<reference evidence="1" key="1">
    <citation type="journal article" date="2021" name="J Fungi (Basel)">
        <title>Virulence traits and population genomics of the black yeast Aureobasidium melanogenum.</title>
        <authorList>
            <person name="Cernosa A."/>
            <person name="Sun X."/>
            <person name="Gostincar C."/>
            <person name="Fang C."/>
            <person name="Gunde-Cimerman N."/>
            <person name="Song Z."/>
        </authorList>
    </citation>
    <scope>NUCLEOTIDE SEQUENCE</scope>
    <source>
        <strain evidence="1">EXF-9911</strain>
    </source>
</reference>
<gene>
    <name evidence="1" type="ORF">KCU76_g15398</name>
</gene>
<name>A0A9P8E3C7_AURME</name>
<dbReference type="Proteomes" id="UP000779574">
    <property type="component" value="Unassembled WGS sequence"/>
</dbReference>